<keyword evidence="3 14" id="KW-0444">Lipid biosynthesis</keyword>
<evidence type="ECO:0000256" key="1">
    <source>
        <dbReference type="ARBA" id="ARBA00005194"/>
    </source>
</evidence>
<keyword evidence="6 14" id="KW-0443">Lipid metabolism</keyword>
<dbReference type="Pfam" id="PF08541">
    <property type="entry name" value="ACP_syn_III_C"/>
    <property type="match status" value="1"/>
</dbReference>
<dbReference type="Pfam" id="PF08545">
    <property type="entry name" value="ACP_syn_III"/>
    <property type="match status" value="1"/>
</dbReference>
<evidence type="ECO:0000256" key="9">
    <source>
        <dbReference type="ARBA" id="ARBA00023315"/>
    </source>
</evidence>
<evidence type="ECO:0000256" key="2">
    <source>
        <dbReference type="ARBA" id="ARBA00008642"/>
    </source>
</evidence>
<keyword evidence="7 14" id="KW-0275">Fatty acid biosynthesis</keyword>
<dbReference type="HAMAP" id="MF_01815">
    <property type="entry name" value="FabH"/>
    <property type="match status" value="1"/>
</dbReference>
<comment type="domain">
    <text evidence="14">The last Arg residue of the ACP-binding site is essential for the weak association between ACP/AcpP and FabH.</text>
</comment>
<comment type="pathway">
    <text evidence="1 14">Lipid metabolism; fatty acid biosynthesis.</text>
</comment>
<reference evidence="17" key="1">
    <citation type="submission" date="2020-08" db="EMBL/GenBank/DDBJ databases">
        <title>Genome public.</title>
        <authorList>
            <person name="Liu C."/>
            <person name="Sun Q."/>
        </authorList>
    </citation>
    <scope>NUCLEOTIDE SEQUENCE</scope>
    <source>
        <strain evidence="17">BX21</strain>
    </source>
</reference>
<comment type="function">
    <text evidence="14">Catalyzes the condensation reaction of fatty acid synthesis by the addition to an acyl acceptor of two carbons from malonyl-ACP. Catalyzes the first condensation reaction which initiates fatty acid synthesis and may therefore play a role in governing the total rate of fatty acid production. Possesses both acetoacetyl-ACP synthase and acetyl transacylase activities. Its substrate specificity determines the biosynthesis of branched-chain and/or straight-chain of fatty acids.</text>
</comment>
<comment type="subunit">
    <text evidence="14">Homodimer.</text>
</comment>
<evidence type="ECO:0000313" key="17">
    <source>
        <dbReference type="EMBL" id="MBC8588254.1"/>
    </source>
</evidence>
<dbReference type="AlphaFoldDB" id="A0A926IJQ2"/>
<accession>A0A926IJQ2</accession>
<evidence type="ECO:0000256" key="4">
    <source>
        <dbReference type="ARBA" id="ARBA00022679"/>
    </source>
</evidence>
<dbReference type="SUPFAM" id="SSF53901">
    <property type="entry name" value="Thiolase-like"/>
    <property type="match status" value="1"/>
</dbReference>
<evidence type="ECO:0000259" key="16">
    <source>
        <dbReference type="Pfam" id="PF08545"/>
    </source>
</evidence>
<gene>
    <name evidence="14" type="primary">fabH</name>
    <name evidence="17" type="ORF">H8707_08370</name>
</gene>
<dbReference type="InterPro" id="IPR013751">
    <property type="entry name" value="ACP_syn_III_N"/>
</dbReference>
<comment type="catalytic activity">
    <reaction evidence="12">
        <text>2-methylpropanoyl-CoA + malonyl-[ACP] + H(+) = 4-methyl-3-oxopentanoyl-[ACP] + CO2 + CoA</text>
        <dbReference type="Rhea" id="RHEA:42268"/>
        <dbReference type="Rhea" id="RHEA-COMP:9623"/>
        <dbReference type="Rhea" id="RHEA-COMP:9940"/>
        <dbReference type="ChEBI" id="CHEBI:15378"/>
        <dbReference type="ChEBI" id="CHEBI:16526"/>
        <dbReference type="ChEBI" id="CHEBI:57287"/>
        <dbReference type="ChEBI" id="CHEBI:57338"/>
        <dbReference type="ChEBI" id="CHEBI:78449"/>
        <dbReference type="ChEBI" id="CHEBI:78820"/>
        <dbReference type="EC" id="2.3.1.300"/>
    </reaction>
    <physiologicalReaction direction="left-to-right" evidence="12">
        <dbReference type="Rhea" id="RHEA:42269"/>
    </physiologicalReaction>
</comment>
<comment type="catalytic activity">
    <reaction evidence="10">
        <text>malonyl-[ACP] + acetyl-CoA + H(+) = 3-oxobutanoyl-[ACP] + CO2 + CoA</text>
        <dbReference type="Rhea" id="RHEA:12080"/>
        <dbReference type="Rhea" id="RHEA-COMP:9623"/>
        <dbReference type="Rhea" id="RHEA-COMP:9625"/>
        <dbReference type="ChEBI" id="CHEBI:15378"/>
        <dbReference type="ChEBI" id="CHEBI:16526"/>
        <dbReference type="ChEBI" id="CHEBI:57287"/>
        <dbReference type="ChEBI" id="CHEBI:57288"/>
        <dbReference type="ChEBI" id="CHEBI:78449"/>
        <dbReference type="ChEBI" id="CHEBI:78450"/>
        <dbReference type="EC" id="2.3.1.180"/>
    </reaction>
    <physiologicalReaction direction="left-to-right" evidence="10">
        <dbReference type="Rhea" id="RHEA:12081"/>
    </physiologicalReaction>
</comment>
<dbReference type="CDD" id="cd00830">
    <property type="entry name" value="KAS_III"/>
    <property type="match status" value="1"/>
</dbReference>
<keyword evidence="18" id="KW-1185">Reference proteome</keyword>
<comment type="catalytic activity">
    <reaction evidence="11">
        <text>(2S)-2-methylbutanoyl-CoA + malonyl-[ACP] + H(+) = (4S)-4-methyl-3-oxohexanoyl-[ACP] + CO2 + CoA</text>
        <dbReference type="Rhea" id="RHEA:42276"/>
        <dbReference type="Rhea" id="RHEA-COMP:9623"/>
        <dbReference type="Rhea" id="RHEA-COMP:17148"/>
        <dbReference type="ChEBI" id="CHEBI:15378"/>
        <dbReference type="ChEBI" id="CHEBI:16526"/>
        <dbReference type="ChEBI" id="CHEBI:57287"/>
        <dbReference type="ChEBI" id="CHEBI:78449"/>
        <dbReference type="ChEBI" id="CHEBI:88166"/>
        <dbReference type="ChEBI" id="CHEBI:167462"/>
        <dbReference type="EC" id="2.3.1.300"/>
    </reaction>
    <physiologicalReaction direction="left-to-right" evidence="11">
        <dbReference type="Rhea" id="RHEA:42277"/>
    </physiologicalReaction>
</comment>
<evidence type="ECO:0000256" key="5">
    <source>
        <dbReference type="ARBA" id="ARBA00022832"/>
    </source>
</evidence>
<proteinExistence type="inferred from homology"/>
<dbReference type="Gene3D" id="3.40.47.10">
    <property type="match status" value="1"/>
</dbReference>
<keyword evidence="14" id="KW-0963">Cytoplasm</keyword>
<evidence type="ECO:0000256" key="14">
    <source>
        <dbReference type="HAMAP-Rule" id="MF_01815"/>
    </source>
</evidence>
<dbReference type="GO" id="GO:0005737">
    <property type="term" value="C:cytoplasm"/>
    <property type="evidence" value="ECO:0007669"/>
    <property type="project" value="UniProtKB-SubCell"/>
</dbReference>
<feature type="active site" evidence="14">
    <location>
        <position position="255"/>
    </location>
</feature>
<comment type="subcellular location">
    <subcellularLocation>
        <location evidence="14">Cytoplasm</location>
    </subcellularLocation>
</comment>
<evidence type="ECO:0000256" key="11">
    <source>
        <dbReference type="ARBA" id="ARBA00052407"/>
    </source>
</evidence>
<dbReference type="InterPro" id="IPR016039">
    <property type="entry name" value="Thiolase-like"/>
</dbReference>
<dbReference type="Proteomes" id="UP000601171">
    <property type="component" value="Unassembled WGS sequence"/>
</dbReference>
<organism evidence="17 18">
    <name type="scientific">Paratissierella segnis</name>
    <dbReference type="NCBI Taxonomy" id="2763679"/>
    <lineage>
        <taxon>Bacteria</taxon>
        <taxon>Bacillati</taxon>
        <taxon>Bacillota</taxon>
        <taxon>Tissierellia</taxon>
        <taxon>Tissierellales</taxon>
        <taxon>Tissierellaceae</taxon>
        <taxon>Paratissierella</taxon>
    </lineage>
</organism>
<dbReference type="GO" id="GO:0033818">
    <property type="term" value="F:beta-ketoacyl-acyl-carrier-protein synthase III activity"/>
    <property type="evidence" value="ECO:0007669"/>
    <property type="project" value="UniProtKB-UniRule"/>
</dbReference>
<dbReference type="PANTHER" id="PTHR43091">
    <property type="entry name" value="3-OXOACYL-[ACYL-CARRIER-PROTEIN] SYNTHASE"/>
    <property type="match status" value="1"/>
</dbReference>
<dbReference type="FunFam" id="3.40.47.10:FF:000004">
    <property type="entry name" value="3-oxoacyl-[acyl-carrier-protein] synthase 3"/>
    <property type="match status" value="1"/>
</dbReference>
<protein>
    <recommendedName>
        <fullName evidence="14">Beta-ketoacyl-[acyl-carrier-protein] synthase III</fullName>
        <shortName evidence="14">Beta-ketoacyl-ACP synthase III</shortName>
        <shortName evidence="14">KAS III</shortName>
        <ecNumber evidence="14">2.3.1.180</ecNumber>
    </recommendedName>
    <alternativeName>
        <fullName evidence="14">3-oxoacyl-[acyl-carrier-protein] synthase 3</fullName>
    </alternativeName>
    <alternativeName>
        <fullName evidence="14">3-oxoacyl-[acyl-carrier-protein] synthase III</fullName>
    </alternativeName>
</protein>
<name>A0A926IJQ2_9FIRM</name>
<keyword evidence="5 14" id="KW-0276">Fatty acid metabolism</keyword>
<comment type="similarity">
    <text evidence="2 14">Belongs to the thiolase-like superfamily. FabH family.</text>
</comment>
<dbReference type="GO" id="GO:0006633">
    <property type="term" value="P:fatty acid biosynthetic process"/>
    <property type="evidence" value="ECO:0007669"/>
    <property type="project" value="UniProtKB-UniRule"/>
</dbReference>
<keyword evidence="4 14" id="KW-0808">Transferase</keyword>
<dbReference type="NCBIfam" id="NF006829">
    <property type="entry name" value="PRK09352.1"/>
    <property type="match status" value="1"/>
</dbReference>
<evidence type="ECO:0000256" key="12">
    <source>
        <dbReference type="ARBA" id="ARBA00052467"/>
    </source>
</evidence>
<keyword evidence="9 14" id="KW-0012">Acyltransferase</keyword>
<evidence type="ECO:0000256" key="13">
    <source>
        <dbReference type="ARBA" id="ARBA00052985"/>
    </source>
</evidence>
<feature type="domain" description="Beta-ketoacyl-[acyl-carrier-protein] synthase III C-terminal" evidence="15">
    <location>
        <begin position="239"/>
        <end position="328"/>
    </location>
</feature>
<feature type="domain" description="Beta-ketoacyl-[acyl-carrier-protein] synthase III N-terminal" evidence="16">
    <location>
        <begin position="109"/>
        <end position="187"/>
    </location>
</feature>
<feature type="active site" evidence="14">
    <location>
        <position position="285"/>
    </location>
</feature>
<evidence type="ECO:0000256" key="3">
    <source>
        <dbReference type="ARBA" id="ARBA00022516"/>
    </source>
</evidence>
<evidence type="ECO:0000256" key="10">
    <source>
        <dbReference type="ARBA" id="ARBA00051096"/>
    </source>
</evidence>
<feature type="region of interest" description="ACP-binding" evidence="14">
    <location>
        <begin position="256"/>
        <end position="260"/>
    </location>
</feature>
<dbReference type="EMBL" id="JACRTG010000018">
    <property type="protein sequence ID" value="MBC8588254.1"/>
    <property type="molecule type" value="Genomic_DNA"/>
</dbReference>
<dbReference type="NCBIfam" id="TIGR00747">
    <property type="entry name" value="fabH"/>
    <property type="match status" value="1"/>
</dbReference>
<evidence type="ECO:0000256" key="6">
    <source>
        <dbReference type="ARBA" id="ARBA00023098"/>
    </source>
</evidence>
<dbReference type="InterPro" id="IPR004655">
    <property type="entry name" value="FabH"/>
</dbReference>
<dbReference type="RefSeq" id="WP_262429703.1">
    <property type="nucleotide sequence ID" value="NZ_JACRTG010000018.1"/>
</dbReference>
<comment type="catalytic activity">
    <reaction evidence="13">
        <text>3-methylbutanoyl-CoA + malonyl-[ACP] + H(+) = 5-methyl-3-oxohexanoyl-[ACP] + CO2 + CoA</text>
        <dbReference type="Rhea" id="RHEA:42272"/>
        <dbReference type="Rhea" id="RHEA-COMP:9623"/>
        <dbReference type="Rhea" id="RHEA-COMP:9941"/>
        <dbReference type="ChEBI" id="CHEBI:15378"/>
        <dbReference type="ChEBI" id="CHEBI:16526"/>
        <dbReference type="ChEBI" id="CHEBI:57287"/>
        <dbReference type="ChEBI" id="CHEBI:57345"/>
        <dbReference type="ChEBI" id="CHEBI:78449"/>
        <dbReference type="ChEBI" id="CHEBI:78822"/>
        <dbReference type="EC" id="2.3.1.300"/>
    </reaction>
    <physiologicalReaction direction="left-to-right" evidence="13">
        <dbReference type="Rhea" id="RHEA:42273"/>
    </physiologicalReaction>
</comment>
<dbReference type="GO" id="GO:0004315">
    <property type="term" value="F:3-oxoacyl-[acyl-carrier-protein] synthase activity"/>
    <property type="evidence" value="ECO:0007669"/>
    <property type="project" value="InterPro"/>
</dbReference>
<evidence type="ECO:0000259" key="15">
    <source>
        <dbReference type="Pfam" id="PF08541"/>
    </source>
</evidence>
<evidence type="ECO:0000256" key="8">
    <source>
        <dbReference type="ARBA" id="ARBA00023268"/>
    </source>
</evidence>
<comment type="caution">
    <text evidence="17">The sequence shown here is derived from an EMBL/GenBank/DDBJ whole genome shotgun (WGS) entry which is preliminary data.</text>
</comment>
<dbReference type="InterPro" id="IPR013747">
    <property type="entry name" value="ACP_syn_III_C"/>
</dbReference>
<feature type="active site" evidence="14">
    <location>
        <position position="115"/>
    </location>
</feature>
<dbReference type="PANTHER" id="PTHR43091:SF1">
    <property type="entry name" value="BETA-KETOACYL-[ACYL-CARRIER-PROTEIN] SYNTHASE III, CHLOROPLASTIC"/>
    <property type="match status" value="1"/>
</dbReference>
<dbReference type="EC" id="2.3.1.180" evidence="14"/>
<keyword evidence="8 14" id="KW-0511">Multifunctional enzyme</keyword>
<evidence type="ECO:0000256" key="7">
    <source>
        <dbReference type="ARBA" id="ARBA00023160"/>
    </source>
</evidence>
<evidence type="ECO:0000313" key="18">
    <source>
        <dbReference type="Proteomes" id="UP000601171"/>
    </source>
</evidence>
<sequence length="332" mass="36020">MKSYSVGISGVGSFVPEKVLTNFDLSQIVDTNNEWIVERTGIEERRIAAKDIATSDLATESALNALKDSKTRPEEIDLIIVATATPDHSFPSTACIVQKNIGATKAAAFDMSVGCTGFVYALITGANFIQTGAYEKVLIIGAETLSKIVDWVDRNTCVLFGDGAGSCVLERCEDGYGILSYELGSDGNNGDALILPAGGSRMPASIETVTDRLHSIKMDGKEVFKFAVRVMEKASLNVLENVHLKLEDLDFLIPHQANVRIIDAARKKLNIDENKVCINLNKYGNMSSASIPVSLDEVIKKNRIKKGDLIVMVAFGAGLTWGSIAIKWNREE</sequence>